<dbReference type="EMBL" id="CABVJF010000009">
    <property type="protein sequence ID" value="VVQ03114.1"/>
    <property type="molecule type" value="Genomic_DNA"/>
</dbReference>
<evidence type="ECO:0000313" key="2">
    <source>
        <dbReference type="EMBL" id="VVQ03114.1"/>
    </source>
</evidence>
<name>A0A5E7U5N9_PSEFL</name>
<gene>
    <name evidence="2" type="ORF">PS928_02752</name>
</gene>
<organism evidence="2 3">
    <name type="scientific">Pseudomonas fluorescens</name>
    <dbReference type="NCBI Taxonomy" id="294"/>
    <lineage>
        <taxon>Bacteria</taxon>
        <taxon>Pseudomonadati</taxon>
        <taxon>Pseudomonadota</taxon>
        <taxon>Gammaproteobacteria</taxon>
        <taxon>Pseudomonadales</taxon>
        <taxon>Pseudomonadaceae</taxon>
        <taxon>Pseudomonas</taxon>
    </lineage>
</organism>
<evidence type="ECO:0000256" key="1">
    <source>
        <dbReference type="SAM" id="MobiDB-lite"/>
    </source>
</evidence>
<proteinExistence type="predicted"/>
<feature type="compositionally biased region" description="Polar residues" evidence="1">
    <location>
        <begin position="1"/>
        <end position="15"/>
    </location>
</feature>
<accession>A0A5E7U5N9</accession>
<feature type="region of interest" description="Disordered" evidence="1">
    <location>
        <begin position="1"/>
        <end position="23"/>
    </location>
</feature>
<dbReference type="Proteomes" id="UP000381378">
    <property type="component" value="Unassembled WGS sequence"/>
</dbReference>
<evidence type="ECO:0000313" key="3">
    <source>
        <dbReference type="Proteomes" id="UP000381378"/>
    </source>
</evidence>
<protein>
    <submittedName>
        <fullName evidence="2">Uncharacterized protein</fullName>
    </submittedName>
</protein>
<dbReference type="AlphaFoldDB" id="A0A5E7U5N9"/>
<sequence>MAASPWQITPNTNSEPDLDSPTKEPMQAMHWLAFTNLGKRTTTEKETADFLALESSTLNKTAIKQVEEQ</sequence>
<reference evidence="2 3" key="1">
    <citation type="submission" date="2019-09" db="EMBL/GenBank/DDBJ databases">
        <authorList>
            <person name="Chandra G."/>
            <person name="Truman W A."/>
        </authorList>
    </citation>
    <scope>NUCLEOTIDE SEQUENCE [LARGE SCALE GENOMIC DNA]</scope>
    <source>
        <strain evidence="2">PS928</strain>
    </source>
</reference>